<dbReference type="PANTHER" id="PTHR36834">
    <property type="entry name" value="MEMBRANE PROTEIN-RELATED"/>
    <property type="match status" value="1"/>
</dbReference>
<dbReference type="EMBL" id="JASJEU010000020">
    <property type="protein sequence ID" value="MDJ1651221.1"/>
    <property type="molecule type" value="Genomic_DNA"/>
</dbReference>
<dbReference type="InterPro" id="IPR053150">
    <property type="entry name" value="Teicoplanin_resist-assoc"/>
</dbReference>
<feature type="transmembrane region" description="Helical" evidence="1">
    <location>
        <begin position="66"/>
        <end position="84"/>
    </location>
</feature>
<dbReference type="PANTHER" id="PTHR36834:SF2">
    <property type="entry name" value="MEMBRANE PROTEIN"/>
    <property type="match status" value="1"/>
</dbReference>
<accession>A0ABT7DNW6</accession>
<protein>
    <submittedName>
        <fullName evidence="3">VanZ family protein</fullName>
    </submittedName>
</protein>
<keyword evidence="1" id="KW-0472">Membrane</keyword>
<evidence type="ECO:0000313" key="4">
    <source>
        <dbReference type="Proteomes" id="UP001232750"/>
    </source>
</evidence>
<reference evidence="3 4" key="1">
    <citation type="submission" date="2023-05" db="EMBL/GenBank/DDBJ databases">
        <title>Gordonibacter KGMB12511T sp. nov., isolated from faeces of healthy Korean.</title>
        <authorList>
            <person name="Kim H.S."/>
            <person name="Kim J.-S."/>
            <person name="Suh M.K."/>
            <person name="Eom M.K."/>
            <person name="Do H.E."/>
            <person name="Lee J.-S."/>
        </authorList>
    </citation>
    <scope>NUCLEOTIDE SEQUENCE [LARGE SCALE GENOMIC DNA]</scope>
    <source>
        <strain evidence="3 4">KGMB12511</strain>
    </source>
</reference>
<dbReference type="Pfam" id="PF04892">
    <property type="entry name" value="VanZ"/>
    <property type="match status" value="1"/>
</dbReference>
<feature type="domain" description="VanZ-like" evidence="2">
    <location>
        <begin position="41"/>
        <end position="160"/>
    </location>
</feature>
<evidence type="ECO:0000256" key="1">
    <source>
        <dbReference type="SAM" id="Phobius"/>
    </source>
</evidence>
<feature type="transmembrane region" description="Helical" evidence="1">
    <location>
        <begin position="90"/>
        <end position="108"/>
    </location>
</feature>
<dbReference type="RefSeq" id="WP_283832566.1">
    <property type="nucleotide sequence ID" value="NZ_JASJEU010000020.1"/>
</dbReference>
<keyword evidence="1" id="KW-0812">Transmembrane</keyword>
<feature type="transmembrane region" description="Helical" evidence="1">
    <location>
        <begin position="36"/>
        <end position="54"/>
    </location>
</feature>
<gene>
    <name evidence="3" type="ORF">QNJ86_10450</name>
</gene>
<feature type="transmembrane region" description="Helical" evidence="1">
    <location>
        <begin position="143"/>
        <end position="164"/>
    </location>
</feature>
<name>A0ABT7DNW6_9ACTN</name>
<keyword evidence="1" id="KW-1133">Transmembrane helix</keyword>
<comment type="caution">
    <text evidence="3">The sequence shown here is derived from an EMBL/GenBank/DDBJ whole genome shotgun (WGS) entry which is preliminary data.</text>
</comment>
<proteinExistence type="predicted"/>
<organism evidence="3 4">
    <name type="scientific">Gordonibacter faecis</name>
    <dbReference type="NCBI Taxonomy" id="3047475"/>
    <lineage>
        <taxon>Bacteria</taxon>
        <taxon>Bacillati</taxon>
        <taxon>Actinomycetota</taxon>
        <taxon>Coriobacteriia</taxon>
        <taxon>Eggerthellales</taxon>
        <taxon>Eggerthellaceae</taxon>
        <taxon>Gordonibacter</taxon>
    </lineage>
</organism>
<dbReference type="InterPro" id="IPR006976">
    <property type="entry name" value="VanZ-like"/>
</dbReference>
<dbReference type="Proteomes" id="UP001232750">
    <property type="component" value="Unassembled WGS sequence"/>
</dbReference>
<keyword evidence="4" id="KW-1185">Reference proteome</keyword>
<evidence type="ECO:0000313" key="3">
    <source>
        <dbReference type="EMBL" id="MDJ1651221.1"/>
    </source>
</evidence>
<feature type="transmembrane region" description="Helical" evidence="1">
    <location>
        <begin position="176"/>
        <end position="195"/>
    </location>
</feature>
<evidence type="ECO:0000259" key="2">
    <source>
        <dbReference type="Pfam" id="PF04892"/>
    </source>
</evidence>
<sequence>MEFKEVQWEVDVNGGAGAHGVARPGTLARFLGSRHLTTAIFVFYLVVLTWIILFKMQLSPDILGTVRSINLIPLAGATVINGAADYREVVQNVLAFVPFGLFMGMLTAGRPWWRVLLPVTATSLAFEVLQYVLAVGMSDITDLLANTLGGAIGLGLYVFVRLAARSDTRALRACNTIALICGLMLALLVALLVIGNL</sequence>